<dbReference type="EMBL" id="WMFA01000001">
    <property type="protein sequence ID" value="MYL69920.1"/>
    <property type="molecule type" value="Genomic_DNA"/>
</dbReference>
<dbReference type="Gene3D" id="1.10.10.1150">
    <property type="entry name" value="Coenzyme PQQ synthesis protein D (PqqD)"/>
    <property type="match status" value="1"/>
</dbReference>
<dbReference type="Pfam" id="PF05402">
    <property type="entry name" value="PqqD"/>
    <property type="match status" value="1"/>
</dbReference>
<dbReference type="GeneID" id="78006062"/>
<dbReference type="InterPro" id="IPR041881">
    <property type="entry name" value="PqqD_sf"/>
</dbReference>
<evidence type="ECO:0000313" key="1">
    <source>
        <dbReference type="EMBL" id="MYL69920.1"/>
    </source>
</evidence>
<dbReference type="AlphaFoldDB" id="A0A845F7L1"/>
<dbReference type="RefSeq" id="WP_160911295.1">
    <property type="nucleotide sequence ID" value="NZ_WMFA01000001.1"/>
</dbReference>
<evidence type="ECO:0000313" key="2">
    <source>
        <dbReference type="Proteomes" id="UP000450457"/>
    </source>
</evidence>
<gene>
    <name evidence="1" type="ORF">GLW00_03610</name>
</gene>
<dbReference type="Proteomes" id="UP000450457">
    <property type="component" value="Unassembled WGS sequence"/>
</dbReference>
<reference evidence="1 2" key="1">
    <citation type="submission" date="2019-11" db="EMBL/GenBank/DDBJ databases">
        <title>Genome sequences of 17 halophilic strains isolated from different environments.</title>
        <authorList>
            <person name="Furrow R.E."/>
        </authorList>
    </citation>
    <scope>NUCLEOTIDE SEQUENCE [LARGE SCALE GENOMIC DNA]</scope>
    <source>
        <strain evidence="1 2">SL-4</strain>
    </source>
</reference>
<dbReference type="NCBIfam" id="NF033536">
    <property type="entry name" value="lasso_PqqD_Bac"/>
    <property type="match status" value="1"/>
</dbReference>
<name>A0A845F7L1_9BACI</name>
<dbReference type="InterPro" id="IPR008792">
    <property type="entry name" value="PQQD"/>
</dbReference>
<accession>A0A845F7L1</accession>
<organism evidence="1 2">
    <name type="scientific">Halobacillus litoralis</name>
    <dbReference type="NCBI Taxonomy" id="45668"/>
    <lineage>
        <taxon>Bacteria</taxon>
        <taxon>Bacillati</taxon>
        <taxon>Bacillota</taxon>
        <taxon>Bacilli</taxon>
        <taxon>Bacillales</taxon>
        <taxon>Bacillaceae</taxon>
        <taxon>Halobacillus</taxon>
    </lineage>
</organism>
<comment type="caution">
    <text evidence="1">The sequence shown here is derived from an EMBL/GenBank/DDBJ whole genome shotgun (WGS) entry which is preliminary data.</text>
</comment>
<protein>
    <submittedName>
        <fullName evidence="1">Lasso peptide biosynthesis PqqD family chaperone</fullName>
    </submittedName>
</protein>
<sequence length="95" mass="10962">MSQSVALVQMVQQKEGHIVSDMDGERVMLSIENGKYYNLGELGGEIWDKIENPKPVSELIDELLEVYEVERDVCEDQVQAFLKHLRDENLIEVKK</sequence>
<dbReference type="OrthoDB" id="1495225at2"/>
<proteinExistence type="predicted"/>